<evidence type="ECO:0000313" key="1">
    <source>
        <dbReference type="EMBL" id="TKB96852.1"/>
    </source>
</evidence>
<comment type="caution">
    <text evidence="1">The sequence shown here is derived from an EMBL/GenBank/DDBJ whole genome shotgun (WGS) entry which is preliminary data.</text>
</comment>
<name>A0A4U1BWH8_9SPHI</name>
<reference evidence="1 2" key="1">
    <citation type="submission" date="2019-04" db="EMBL/GenBank/DDBJ databases">
        <title>Pedobacter sp. AR-3-17 sp. nov., isolated from Arctic soil.</title>
        <authorList>
            <person name="Dahal R.H."/>
            <person name="Kim D.-U."/>
        </authorList>
    </citation>
    <scope>NUCLEOTIDE SEQUENCE [LARGE SCALE GENOMIC DNA]</scope>
    <source>
        <strain evidence="1 2">AR-3-17</strain>
    </source>
</reference>
<evidence type="ECO:0000313" key="2">
    <source>
        <dbReference type="Proteomes" id="UP000308181"/>
    </source>
</evidence>
<keyword evidence="2" id="KW-1185">Reference proteome</keyword>
<accession>A0A4U1BWH8</accession>
<dbReference type="Proteomes" id="UP000308181">
    <property type="component" value="Unassembled WGS sequence"/>
</dbReference>
<protein>
    <submittedName>
        <fullName evidence="1">Uncharacterized protein</fullName>
    </submittedName>
</protein>
<dbReference type="AlphaFoldDB" id="A0A4U1BWH8"/>
<proteinExistence type="predicted"/>
<dbReference type="EMBL" id="SWBP01000004">
    <property type="protein sequence ID" value="TKB96852.1"/>
    <property type="molecule type" value="Genomic_DNA"/>
</dbReference>
<gene>
    <name evidence="1" type="ORF">FA046_12300</name>
</gene>
<organism evidence="1 2">
    <name type="scientific">Pedobacter cryophilus</name>
    <dbReference type="NCBI Taxonomy" id="2571271"/>
    <lineage>
        <taxon>Bacteria</taxon>
        <taxon>Pseudomonadati</taxon>
        <taxon>Bacteroidota</taxon>
        <taxon>Sphingobacteriia</taxon>
        <taxon>Sphingobacteriales</taxon>
        <taxon>Sphingobacteriaceae</taxon>
        <taxon>Pedobacter</taxon>
    </lineage>
</organism>
<sequence>MINGITEVVHVPDLGKTPASVNRKTGVMYISLKHTKKMPFEHILFMMLHENAHVVLQTTDEVLADEKAFKDYADLGYSLNASIKALTQVLNEKNKDHAWRMYLQLERAKAYDLKKNGNTKFLTNENRSNYNLTR</sequence>
<dbReference type="OrthoDB" id="1413352at2"/>
<dbReference type="RefSeq" id="WP_136826816.1">
    <property type="nucleotide sequence ID" value="NZ_SWBP01000004.1"/>
</dbReference>